<evidence type="ECO:0000313" key="6">
    <source>
        <dbReference type="EMBL" id="AZV41507.1"/>
    </source>
</evidence>
<dbReference type="InterPro" id="IPR014227">
    <property type="entry name" value="YtvI-like"/>
</dbReference>
<keyword evidence="4" id="KW-1133">Transmembrane helix</keyword>
<dbReference type="Pfam" id="PF01594">
    <property type="entry name" value="AI-2E_transport"/>
    <property type="match status" value="1"/>
</dbReference>
<evidence type="ECO:0000256" key="5">
    <source>
        <dbReference type="ARBA" id="ARBA00023136"/>
    </source>
</evidence>
<keyword evidence="5" id="KW-0472">Membrane</keyword>
<dbReference type="Proteomes" id="UP000283095">
    <property type="component" value="Chromosome"/>
</dbReference>
<evidence type="ECO:0000256" key="2">
    <source>
        <dbReference type="ARBA" id="ARBA00009773"/>
    </source>
</evidence>
<dbReference type="InterPro" id="IPR002549">
    <property type="entry name" value="AI-2E-like"/>
</dbReference>
<dbReference type="AlphaFoldDB" id="A0A3T0KME2"/>
<dbReference type="NCBIfam" id="TIGR02872">
    <property type="entry name" value="spore_ytvI"/>
    <property type="match status" value="1"/>
</dbReference>
<evidence type="ECO:0000313" key="7">
    <source>
        <dbReference type="Proteomes" id="UP000283095"/>
    </source>
</evidence>
<name>A0A3T0KME2_9BACI</name>
<dbReference type="EMBL" id="CP026095">
    <property type="protein sequence ID" value="AZV41507.1"/>
    <property type="molecule type" value="Genomic_DNA"/>
</dbReference>
<comment type="similarity">
    <text evidence="2">Belongs to the autoinducer-2 exporter (AI-2E) (TC 2.A.86) family.</text>
</comment>
<sequence length="347" mass="39497">MNRSIWILWMWRIGFLLLLFWLIPYSWALILALFTALLLNGIVDWLCKSFSMKRLWAVFIVFVLYVGSLTTLTFLLISVLTRQIITVSEKVPDIARELYQTVMLPFIKQWEQYSKTLPADTIWSIENAMERGIRSLEGFTQNFVQGTVQFVTSVPALFIDLLIYLIAVFLICLELPVIRERVKQFFRDSTYQKISFVYQDLSIAAVGFLKAQVLLSLLTFVMAYAGLWLLNVPYTLLLTLLIVIVDILPILGTGSVLVPWAIIVFFQGNQHLAIGLLLLFLVITIVRRTVEPKVYSANMGLTPLAALISLYLGFKLLGFIGLFVGPALVIVYETLKKVGVIKPNFKL</sequence>
<dbReference type="GO" id="GO:0016020">
    <property type="term" value="C:membrane"/>
    <property type="evidence" value="ECO:0007669"/>
    <property type="project" value="UniProtKB-SubCell"/>
</dbReference>
<dbReference type="RefSeq" id="WP_252283071.1">
    <property type="nucleotide sequence ID" value="NZ_CP026095.1"/>
</dbReference>
<protein>
    <submittedName>
        <fullName evidence="6">Sporulation protein</fullName>
    </submittedName>
</protein>
<organism evidence="6 7">
    <name type="scientific">Peribacillus asahii</name>
    <dbReference type="NCBI Taxonomy" id="228899"/>
    <lineage>
        <taxon>Bacteria</taxon>
        <taxon>Bacillati</taxon>
        <taxon>Bacillota</taxon>
        <taxon>Bacilli</taxon>
        <taxon>Bacillales</taxon>
        <taxon>Bacillaceae</taxon>
        <taxon>Peribacillus</taxon>
    </lineage>
</organism>
<dbReference type="KEGG" id="pasa:BAOM_0896"/>
<accession>A0A3T0KME2</accession>
<reference evidence="6 7" key="1">
    <citation type="submission" date="2018-01" db="EMBL/GenBank/DDBJ databases">
        <title>Bacillus asahii Genome sequencing and assembly.</title>
        <authorList>
            <person name="Jiang H."/>
            <person name="Feng Y."/>
            <person name="Zhao F."/>
            <person name="Lin X."/>
        </authorList>
    </citation>
    <scope>NUCLEOTIDE SEQUENCE [LARGE SCALE GENOMIC DNA]</scope>
    <source>
        <strain evidence="6 7">OM18</strain>
    </source>
</reference>
<dbReference type="PANTHER" id="PTHR21716">
    <property type="entry name" value="TRANSMEMBRANE PROTEIN"/>
    <property type="match status" value="1"/>
</dbReference>
<dbReference type="GO" id="GO:0055085">
    <property type="term" value="P:transmembrane transport"/>
    <property type="evidence" value="ECO:0007669"/>
    <property type="project" value="TreeGrafter"/>
</dbReference>
<evidence type="ECO:0000256" key="3">
    <source>
        <dbReference type="ARBA" id="ARBA00022692"/>
    </source>
</evidence>
<evidence type="ECO:0000256" key="4">
    <source>
        <dbReference type="ARBA" id="ARBA00022989"/>
    </source>
</evidence>
<dbReference type="PANTHER" id="PTHR21716:SF68">
    <property type="entry name" value="TRANSPORT PROTEIN YTVI-RELATED"/>
    <property type="match status" value="1"/>
</dbReference>
<proteinExistence type="inferred from homology"/>
<comment type="subcellular location">
    <subcellularLocation>
        <location evidence="1">Membrane</location>
        <topology evidence="1">Multi-pass membrane protein</topology>
    </subcellularLocation>
</comment>
<keyword evidence="3" id="KW-0812">Transmembrane</keyword>
<evidence type="ECO:0000256" key="1">
    <source>
        <dbReference type="ARBA" id="ARBA00004141"/>
    </source>
</evidence>
<gene>
    <name evidence="6" type="ORF">BAOM_0896</name>
</gene>